<dbReference type="Pfam" id="PF00924">
    <property type="entry name" value="MS_channel_2nd"/>
    <property type="match status" value="1"/>
</dbReference>
<evidence type="ECO:0000259" key="10">
    <source>
        <dbReference type="Pfam" id="PF21088"/>
    </source>
</evidence>
<dbReference type="InterPro" id="IPR023408">
    <property type="entry name" value="MscS_beta-dom_sf"/>
</dbReference>
<dbReference type="Proteomes" id="UP000006637">
    <property type="component" value="Chromosome"/>
</dbReference>
<dbReference type="KEGG" id="rxy:Rxyl_1210"/>
<feature type="transmembrane region" description="Helical" evidence="7">
    <location>
        <begin position="49"/>
        <end position="72"/>
    </location>
</feature>
<dbReference type="eggNOG" id="COG0668">
    <property type="taxonomic scope" value="Bacteria"/>
</dbReference>
<dbReference type="Pfam" id="PF21082">
    <property type="entry name" value="MS_channel_3rd"/>
    <property type="match status" value="1"/>
</dbReference>
<feature type="domain" description="Mechanosensitive ion channel MscS C-terminal" evidence="9">
    <location>
        <begin position="239"/>
        <end position="326"/>
    </location>
</feature>
<sequence length="344" mass="37565">MELSELAFPFGIVVGAVLLGFVFELVVLRKLRELAASTTFRGDDLVIGAVKGVTTLWFGIAGVYLALVRLPLAPAVASLLRDLLLAALILSGVIVLARIAARLVGFYAGRIQGMPSSSLLTNLARITVLVLGVLVILQSLGIAIGPLIAALGVGGLAVALAMQETLSNLFSGVMIIASRQLRPGDFVRLDSGEEGYVEDVNWRNTTIRSLPNNMIIVPNARLAQSIVTNYYQPERKMSVVVPVGVSYESDLSHVEEVTIGVANEVMTEIEGGVPEFEPFIRYNNFGSYSIDFSVIMQTREVVEQYRIKHEFIKRLHRRYGEEGIEIPYPVMTNIHVGEDAPARR</sequence>
<feature type="transmembrane region" description="Helical" evidence="7">
    <location>
        <begin position="84"/>
        <end position="107"/>
    </location>
</feature>
<dbReference type="Gene3D" id="2.30.30.60">
    <property type="match status" value="1"/>
</dbReference>
<protein>
    <submittedName>
        <fullName evidence="11">MscS Mechanosensitive ion channel</fullName>
    </submittedName>
</protein>
<keyword evidence="4 7" id="KW-0812">Transmembrane</keyword>
<dbReference type="SUPFAM" id="SSF82689">
    <property type="entry name" value="Mechanosensitive channel protein MscS (YggB), C-terminal domain"/>
    <property type="match status" value="1"/>
</dbReference>
<organism evidence="11 12">
    <name type="scientific">Rubrobacter xylanophilus (strain DSM 9941 / JCM 11954 / NBRC 16129 / PRD-1)</name>
    <dbReference type="NCBI Taxonomy" id="266117"/>
    <lineage>
        <taxon>Bacteria</taxon>
        <taxon>Bacillati</taxon>
        <taxon>Actinomycetota</taxon>
        <taxon>Rubrobacteria</taxon>
        <taxon>Rubrobacterales</taxon>
        <taxon>Rubrobacteraceae</taxon>
        <taxon>Rubrobacter</taxon>
    </lineage>
</organism>
<evidence type="ECO:0000256" key="2">
    <source>
        <dbReference type="ARBA" id="ARBA00008017"/>
    </source>
</evidence>
<dbReference type="SUPFAM" id="SSF82861">
    <property type="entry name" value="Mechanosensitive channel protein MscS (YggB), transmembrane region"/>
    <property type="match status" value="1"/>
</dbReference>
<dbReference type="RefSeq" id="WP_011564194.1">
    <property type="nucleotide sequence ID" value="NC_008148.1"/>
</dbReference>
<keyword evidence="5 7" id="KW-1133">Transmembrane helix</keyword>
<dbReference type="STRING" id="266117.Rxyl_1210"/>
<gene>
    <name evidence="11" type="ordered locus">Rxyl_1210</name>
</gene>
<dbReference type="PANTHER" id="PTHR30566:SF25">
    <property type="entry name" value="INNER MEMBRANE PROTEIN"/>
    <property type="match status" value="1"/>
</dbReference>
<evidence type="ECO:0000313" key="11">
    <source>
        <dbReference type="EMBL" id="ABG04176.1"/>
    </source>
</evidence>
<evidence type="ECO:0000259" key="8">
    <source>
        <dbReference type="Pfam" id="PF00924"/>
    </source>
</evidence>
<evidence type="ECO:0000259" key="9">
    <source>
        <dbReference type="Pfam" id="PF21082"/>
    </source>
</evidence>
<evidence type="ECO:0000256" key="7">
    <source>
        <dbReference type="SAM" id="Phobius"/>
    </source>
</evidence>
<keyword evidence="6 7" id="KW-0472">Membrane</keyword>
<accession>Q1AWQ2</accession>
<dbReference type="InterPro" id="IPR049142">
    <property type="entry name" value="MS_channel_1st"/>
</dbReference>
<feature type="domain" description="Mechanosensitive ion channel MscS" evidence="8">
    <location>
        <begin position="165"/>
        <end position="230"/>
    </location>
</feature>
<feature type="domain" description="Mechanosensitive ion channel transmembrane helices 2/3" evidence="10">
    <location>
        <begin position="122"/>
        <end position="163"/>
    </location>
</feature>
<dbReference type="GO" id="GO:0055085">
    <property type="term" value="P:transmembrane transport"/>
    <property type="evidence" value="ECO:0007669"/>
    <property type="project" value="InterPro"/>
</dbReference>
<feature type="transmembrane region" description="Helical" evidence="7">
    <location>
        <begin position="119"/>
        <end position="137"/>
    </location>
</feature>
<dbReference type="AlphaFoldDB" id="Q1AWQ2"/>
<dbReference type="PANTHER" id="PTHR30566">
    <property type="entry name" value="YNAI-RELATED MECHANOSENSITIVE ION CHANNEL"/>
    <property type="match status" value="1"/>
</dbReference>
<evidence type="ECO:0000313" key="12">
    <source>
        <dbReference type="Proteomes" id="UP000006637"/>
    </source>
</evidence>
<evidence type="ECO:0000256" key="3">
    <source>
        <dbReference type="ARBA" id="ARBA00022475"/>
    </source>
</evidence>
<reference evidence="11 12" key="1">
    <citation type="submission" date="2006-06" db="EMBL/GenBank/DDBJ databases">
        <title>Complete sequence of Rubrobacter xylanophilus DSM 9941.</title>
        <authorList>
            <consortium name="US DOE Joint Genome Institute"/>
            <person name="Copeland A."/>
            <person name="Lucas S."/>
            <person name="Lapidus A."/>
            <person name="Barry K."/>
            <person name="Detter J.C."/>
            <person name="Glavina del Rio T."/>
            <person name="Hammon N."/>
            <person name="Israni S."/>
            <person name="Dalin E."/>
            <person name="Tice H."/>
            <person name="Pitluck S."/>
            <person name="Munk A.C."/>
            <person name="Brettin T."/>
            <person name="Bruce D."/>
            <person name="Han C."/>
            <person name="Tapia R."/>
            <person name="Gilna P."/>
            <person name="Schmutz J."/>
            <person name="Larimer F."/>
            <person name="Land M."/>
            <person name="Hauser L."/>
            <person name="Kyrpides N."/>
            <person name="Lykidis A."/>
            <person name="da Costa M.S."/>
            <person name="Rainey F.A."/>
            <person name="Empadinhas N."/>
            <person name="Jolivet E."/>
            <person name="Battista J.R."/>
            <person name="Richardson P."/>
        </authorList>
    </citation>
    <scope>NUCLEOTIDE SEQUENCE [LARGE SCALE GENOMIC DNA]</scope>
    <source>
        <strain evidence="12">DSM 9941 / NBRC 16129 / PRD-1</strain>
    </source>
</reference>
<dbReference type="HOGENOM" id="CLU_037945_0_1_11"/>
<dbReference type="InterPro" id="IPR010920">
    <property type="entry name" value="LSM_dom_sf"/>
</dbReference>
<dbReference type="Pfam" id="PF21088">
    <property type="entry name" value="MS_channel_1st"/>
    <property type="match status" value="1"/>
</dbReference>
<dbReference type="InterPro" id="IPR011066">
    <property type="entry name" value="MscS_channel_C_sf"/>
</dbReference>
<evidence type="ECO:0000256" key="1">
    <source>
        <dbReference type="ARBA" id="ARBA00004651"/>
    </source>
</evidence>
<dbReference type="EMBL" id="CP000386">
    <property type="protein sequence ID" value="ABG04176.1"/>
    <property type="molecule type" value="Genomic_DNA"/>
</dbReference>
<dbReference type="InterPro" id="IPR049278">
    <property type="entry name" value="MS_channel_C"/>
</dbReference>
<dbReference type="PhylomeDB" id="Q1AWQ2"/>
<dbReference type="Gene3D" id="1.10.287.1260">
    <property type="match status" value="1"/>
</dbReference>
<evidence type="ECO:0000256" key="6">
    <source>
        <dbReference type="ARBA" id="ARBA00023136"/>
    </source>
</evidence>
<proteinExistence type="inferred from homology"/>
<comment type="subcellular location">
    <subcellularLocation>
        <location evidence="1">Cell membrane</location>
        <topology evidence="1">Multi-pass membrane protein</topology>
    </subcellularLocation>
</comment>
<comment type="similarity">
    <text evidence="2">Belongs to the MscS (TC 1.A.23) family.</text>
</comment>
<evidence type="ECO:0000256" key="5">
    <source>
        <dbReference type="ARBA" id="ARBA00022989"/>
    </source>
</evidence>
<dbReference type="InterPro" id="IPR011014">
    <property type="entry name" value="MscS_channel_TM-2"/>
</dbReference>
<keyword evidence="12" id="KW-1185">Reference proteome</keyword>
<dbReference type="InterPro" id="IPR006685">
    <property type="entry name" value="MscS_channel_2nd"/>
</dbReference>
<feature type="transmembrane region" description="Helical" evidence="7">
    <location>
        <begin position="6"/>
        <end position="28"/>
    </location>
</feature>
<dbReference type="SUPFAM" id="SSF50182">
    <property type="entry name" value="Sm-like ribonucleoproteins"/>
    <property type="match status" value="1"/>
</dbReference>
<dbReference type="Gene3D" id="3.30.70.100">
    <property type="match status" value="1"/>
</dbReference>
<name>Q1AWQ2_RUBXD</name>
<dbReference type="GO" id="GO:0005886">
    <property type="term" value="C:plasma membrane"/>
    <property type="evidence" value="ECO:0007669"/>
    <property type="project" value="UniProtKB-SubCell"/>
</dbReference>
<keyword evidence="3" id="KW-1003">Cell membrane</keyword>
<evidence type="ECO:0000256" key="4">
    <source>
        <dbReference type="ARBA" id="ARBA00022692"/>
    </source>
</evidence>